<evidence type="ECO:0000313" key="1">
    <source>
        <dbReference type="EMBL" id="KAG5567574.1"/>
    </source>
</evidence>
<gene>
    <name evidence="1" type="ORF">RHGRI_002944</name>
</gene>
<keyword evidence="2" id="KW-1185">Reference proteome</keyword>
<dbReference type="EMBL" id="JACTNZ010000001">
    <property type="protein sequence ID" value="KAG5567574.1"/>
    <property type="molecule type" value="Genomic_DNA"/>
</dbReference>
<reference evidence="1" key="1">
    <citation type="submission" date="2020-08" db="EMBL/GenBank/DDBJ databases">
        <title>Plant Genome Project.</title>
        <authorList>
            <person name="Zhang R.-G."/>
        </authorList>
    </citation>
    <scope>NUCLEOTIDE SEQUENCE</scope>
    <source>
        <strain evidence="1">WSP0</strain>
        <tissue evidence="1">Leaf</tissue>
    </source>
</reference>
<sequence>MKVSSSVSLSLLLVICVFYQAFLFLDLIPTLSSLLGNSLSRGRHRVNDLVLRFPRHTLKCREVLKGEAAECVWMQEAASVCLLFAYLYLKDVEESVVFSGTVARSDGIVATSADCLKHLKGTEHEVTFSRKTLYFQISC</sequence>
<accession>A0AAV6LS78</accession>
<name>A0AAV6LS78_9ERIC</name>
<evidence type="ECO:0000313" key="2">
    <source>
        <dbReference type="Proteomes" id="UP000823749"/>
    </source>
</evidence>
<dbReference type="Proteomes" id="UP000823749">
    <property type="component" value="Chromosome 1"/>
</dbReference>
<protein>
    <submittedName>
        <fullName evidence="1">Uncharacterized protein</fullName>
    </submittedName>
</protein>
<dbReference type="AlphaFoldDB" id="A0AAV6LS78"/>
<proteinExistence type="predicted"/>
<organism evidence="1 2">
    <name type="scientific">Rhododendron griersonianum</name>
    <dbReference type="NCBI Taxonomy" id="479676"/>
    <lineage>
        <taxon>Eukaryota</taxon>
        <taxon>Viridiplantae</taxon>
        <taxon>Streptophyta</taxon>
        <taxon>Embryophyta</taxon>
        <taxon>Tracheophyta</taxon>
        <taxon>Spermatophyta</taxon>
        <taxon>Magnoliopsida</taxon>
        <taxon>eudicotyledons</taxon>
        <taxon>Gunneridae</taxon>
        <taxon>Pentapetalae</taxon>
        <taxon>asterids</taxon>
        <taxon>Ericales</taxon>
        <taxon>Ericaceae</taxon>
        <taxon>Ericoideae</taxon>
        <taxon>Rhodoreae</taxon>
        <taxon>Rhododendron</taxon>
    </lineage>
</organism>
<comment type="caution">
    <text evidence="1">The sequence shown here is derived from an EMBL/GenBank/DDBJ whole genome shotgun (WGS) entry which is preliminary data.</text>
</comment>